<dbReference type="KEGG" id="dalk:DSCA_18910"/>
<organism evidence="1 2">
    <name type="scientific">Desulfosarcina alkanivorans</name>
    <dbReference type="NCBI Taxonomy" id="571177"/>
    <lineage>
        <taxon>Bacteria</taxon>
        <taxon>Pseudomonadati</taxon>
        <taxon>Thermodesulfobacteriota</taxon>
        <taxon>Desulfobacteria</taxon>
        <taxon>Desulfobacterales</taxon>
        <taxon>Desulfosarcinaceae</taxon>
        <taxon>Desulfosarcina</taxon>
    </lineage>
</organism>
<proteinExistence type="predicted"/>
<reference evidence="1 2" key="1">
    <citation type="submission" date="2019-11" db="EMBL/GenBank/DDBJ databases">
        <title>Comparative genomics of hydrocarbon-degrading Desulfosarcina strains.</title>
        <authorList>
            <person name="Watanabe M."/>
            <person name="Kojima H."/>
            <person name="Fukui M."/>
        </authorList>
    </citation>
    <scope>NUCLEOTIDE SEQUENCE [LARGE SCALE GENOMIC DNA]</scope>
    <source>
        <strain evidence="1 2">PL12</strain>
    </source>
</reference>
<dbReference type="Proteomes" id="UP000427906">
    <property type="component" value="Chromosome"/>
</dbReference>
<dbReference type="AlphaFoldDB" id="A0A5K7YM80"/>
<evidence type="ECO:0000313" key="1">
    <source>
        <dbReference type="EMBL" id="BBO67961.1"/>
    </source>
</evidence>
<keyword evidence="2" id="KW-1185">Reference proteome</keyword>
<sequence>MFQVRLTGNLKSQAHNLLVIQGCRPDGVDPGLGGHADIRVFTAYENQAHDHENRYNPFAHGISSDTKIFRNPRHAVSGVSKANVDIESDSGIEDAMGMAA</sequence>
<gene>
    <name evidence="1" type="ORF">DSCA_18910</name>
</gene>
<dbReference type="PROSITE" id="PS51257">
    <property type="entry name" value="PROKAR_LIPOPROTEIN"/>
    <property type="match status" value="1"/>
</dbReference>
<dbReference type="EMBL" id="AP021874">
    <property type="protein sequence ID" value="BBO67961.1"/>
    <property type="molecule type" value="Genomic_DNA"/>
</dbReference>
<name>A0A5K7YM80_9BACT</name>
<accession>A0A5K7YM80</accession>
<evidence type="ECO:0000313" key="2">
    <source>
        <dbReference type="Proteomes" id="UP000427906"/>
    </source>
</evidence>
<protein>
    <submittedName>
        <fullName evidence="1">Uncharacterized protein</fullName>
    </submittedName>
</protein>